<feature type="domain" description="ABC3 transporter permease C-terminal" evidence="8">
    <location>
        <begin position="302"/>
        <end position="415"/>
    </location>
</feature>
<dbReference type="Pfam" id="PF12704">
    <property type="entry name" value="MacB_PCD"/>
    <property type="match status" value="1"/>
</dbReference>
<comment type="subcellular location">
    <subcellularLocation>
        <location evidence="1">Cell membrane</location>
        <topology evidence="1">Multi-pass membrane protein</topology>
    </subcellularLocation>
</comment>
<evidence type="ECO:0000256" key="7">
    <source>
        <dbReference type="SAM" id="Phobius"/>
    </source>
</evidence>
<dbReference type="InterPro" id="IPR003838">
    <property type="entry name" value="ABC3_permease_C"/>
</dbReference>
<accession>A0A538SHL9</accession>
<name>A0A538SHL9_UNCEI</name>
<feature type="domain" description="MacB-like periplasmic core" evidence="9">
    <location>
        <begin position="24"/>
        <end position="261"/>
    </location>
</feature>
<evidence type="ECO:0000313" key="10">
    <source>
        <dbReference type="EMBL" id="TMQ50867.1"/>
    </source>
</evidence>
<dbReference type="InterPro" id="IPR050250">
    <property type="entry name" value="Macrolide_Exporter_MacB"/>
</dbReference>
<dbReference type="GO" id="GO:0005886">
    <property type="term" value="C:plasma membrane"/>
    <property type="evidence" value="ECO:0007669"/>
    <property type="project" value="UniProtKB-SubCell"/>
</dbReference>
<gene>
    <name evidence="10" type="ORF">E6K72_11045</name>
</gene>
<proteinExistence type="inferred from homology"/>
<keyword evidence="5 7" id="KW-0472">Membrane</keyword>
<feature type="transmembrane region" description="Helical" evidence="7">
    <location>
        <begin position="344"/>
        <end position="373"/>
    </location>
</feature>
<keyword evidence="2" id="KW-1003">Cell membrane</keyword>
<dbReference type="InterPro" id="IPR025857">
    <property type="entry name" value="MacB_PCD"/>
</dbReference>
<reference evidence="10 11" key="1">
    <citation type="journal article" date="2019" name="Nat. Microbiol.">
        <title>Mediterranean grassland soil C-N compound turnover is dependent on rainfall and depth, and is mediated by genomically divergent microorganisms.</title>
        <authorList>
            <person name="Diamond S."/>
            <person name="Andeer P.F."/>
            <person name="Li Z."/>
            <person name="Crits-Christoph A."/>
            <person name="Burstein D."/>
            <person name="Anantharaman K."/>
            <person name="Lane K.R."/>
            <person name="Thomas B.C."/>
            <person name="Pan C."/>
            <person name="Northen T.R."/>
            <person name="Banfield J.F."/>
        </authorList>
    </citation>
    <scope>NUCLEOTIDE SEQUENCE [LARGE SCALE GENOMIC DNA]</scope>
    <source>
        <strain evidence="10">WS_2</strain>
    </source>
</reference>
<dbReference type="PANTHER" id="PTHR30572:SF4">
    <property type="entry name" value="ABC TRANSPORTER PERMEASE YTRF"/>
    <property type="match status" value="1"/>
</dbReference>
<evidence type="ECO:0000256" key="5">
    <source>
        <dbReference type="ARBA" id="ARBA00023136"/>
    </source>
</evidence>
<protein>
    <submittedName>
        <fullName evidence="10">FtsX-like permease family protein</fullName>
    </submittedName>
</protein>
<keyword evidence="4 7" id="KW-1133">Transmembrane helix</keyword>
<comment type="caution">
    <text evidence="10">The sequence shown here is derived from an EMBL/GenBank/DDBJ whole genome shotgun (WGS) entry which is preliminary data.</text>
</comment>
<dbReference type="PANTHER" id="PTHR30572">
    <property type="entry name" value="MEMBRANE COMPONENT OF TRANSPORTER-RELATED"/>
    <property type="match status" value="1"/>
</dbReference>
<dbReference type="Pfam" id="PF02687">
    <property type="entry name" value="FtsX"/>
    <property type="match status" value="1"/>
</dbReference>
<dbReference type="EMBL" id="VBOS01000398">
    <property type="protein sequence ID" value="TMQ50867.1"/>
    <property type="molecule type" value="Genomic_DNA"/>
</dbReference>
<keyword evidence="3 7" id="KW-0812">Transmembrane</keyword>
<dbReference type="AlphaFoldDB" id="A0A538SHL9"/>
<dbReference type="Proteomes" id="UP000317716">
    <property type="component" value="Unassembled WGS sequence"/>
</dbReference>
<evidence type="ECO:0000256" key="2">
    <source>
        <dbReference type="ARBA" id="ARBA00022475"/>
    </source>
</evidence>
<comment type="similarity">
    <text evidence="6">Belongs to the ABC-4 integral membrane protein family.</text>
</comment>
<evidence type="ECO:0000256" key="1">
    <source>
        <dbReference type="ARBA" id="ARBA00004651"/>
    </source>
</evidence>
<evidence type="ECO:0000313" key="11">
    <source>
        <dbReference type="Proteomes" id="UP000317716"/>
    </source>
</evidence>
<feature type="transmembrane region" description="Helical" evidence="7">
    <location>
        <begin position="298"/>
        <end position="323"/>
    </location>
</feature>
<evidence type="ECO:0000259" key="9">
    <source>
        <dbReference type="Pfam" id="PF12704"/>
    </source>
</evidence>
<evidence type="ECO:0000256" key="3">
    <source>
        <dbReference type="ARBA" id="ARBA00022692"/>
    </source>
</evidence>
<organism evidence="10 11">
    <name type="scientific">Eiseniibacteriota bacterium</name>
    <dbReference type="NCBI Taxonomy" id="2212470"/>
    <lineage>
        <taxon>Bacteria</taxon>
        <taxon>Candidatus Eiseniibacteriota</taxon>
    </lineage>
</organism>
<feature type="transmembrane region" description="Helical" evidence="7">
    <location>
        <begin position="25"/>
        <end position="48"/>
    </location>
</feature>
<sequence length="422" mass="46158">MNLFLLRETLGMASRSLVANRLRSVLALLGIVIGVATLIGMVALINGFQRSFQRSIQSFGNNTIYIRRIRPGVMLGGDVPDSLKQRRAFTMDDAGAILAQCPAVRAIAPFKWTFGDLKLSYRGRAARSTFCYGTNENYLLTHGYDLARGRFFTEEEVRRNADVVVLGKDTRETLFHDASGIGERVHINGIPFTVIGEFEAKGRMLGNNFDQVAAVPYTTIDKHFPVPEDAPIWFPKRGELFLDAIATSPEEIDRAQQQIIEVLRIRRHLPSSKGNNFVVFTDDAFLSLYNAITGGVFALMALISSIALLVGGIGVMNIMLVAVTERTREVGVRKALGAPRRAILAQFLIEAVVLTAAGGAIGALVGAGVSWIVHAASQMPTYVSLWSVITGITFSAIVGIFFGLYPAMRASRLDPVDSLRYE</sequence>
<feature type="transmembrane region" description="Helical" evidence="7">
    <location>
        <begin position="385"/>
        <end position="405"/>
    </location>
</feature>
<evidence type="ECO:0000256" key="4">
    <source>
        <dbReference type="ARBA" id="ARBA00022989"/>
    </source>
</evidence>
<dbReference type="GO" id="GO:0022857">
    <property type="term" value="F:transmembrane transporter activity"/>
    <property type="evidence" value="ECO:0007669"/>
    <property type="project" value="TreeGrafter"/>
</dbReference>
<evidence type="ECO:0000256" key="6">
    <source>
        <dbReference type="ARBA" id="ARBA00038076"/>
    </source>
</evidence>
<evidence type="ECO:0000259" key="8">
    <source>
        <dbReference type="Pfam" id="PF02687"/>
    </source>
</evidence>